<dbReference type="Pfam" id="PF03484">
    <property type="entry name" value="B5"/>
    <property type="match status" value="1"/>
</dbReference>
<keyword evidence="3 12" id="KW-0436">Ligase</keyword>
<dbReference type="AlphaFoldDB" id="A0A3G1I8Y5"/>
<dbReference type="GO" id="GO:0005524">
    <property type="term" value="F:ATP binding"/>
    <property type="evidence" value="ECO:0007669"/>
    <property type="project" value="UniProtKB-KW"/>
</dbReference>
<feature type="domain" description="FDX-ACB" evidence="10">
    <location>
        <begin position="577"/>
        <end position="665"/>
    </location>
</feature>
<dbReference type="PROSITE" id="PS51483">
    <property type="entry name" value="B5"/>
    <property type="match status" value="1"/>
</dbReference>
<dbReference type="CDD" id="cd00769">
    <property type="entry name" value="PheRS_beta_core"/>
    <property type="match status" value="1"/>
</dbReference>
<keyword evidence="7" id="KW-0460">Magnesium</keyword>
<dbReference type="RefSeq" id="YP_009390038.1">
    <property type="nucleotide sequence ID" value="NC_035231.1"/>
</dbReference>
<keyword evidence="9" id="KW-0030">Aminoacyl-tRNA synthetase</keyword>
<keyword evidence="8" id="KW-0648">Protein biosynthesis</keyword>
<dbReference type="InterPro" id="IPR041616">
    <property type="entry name" value="PheRS_beta_core"/>
</dbReference>
<dbReference type="SUPFAM" id="SSF46955">
    <property type="entry name" value="Putative DNA-binding domain"/>
    <property type="match status" value="2"/>
</dbReference>
<keyword evidence="6" id="KW-0067">ATP-binding</keyword>
<dbReference type="GO" id="GO:0006432">
    <property type="term" value="P:phenylalanyl-tRNA aminoacylation"/>
    <property type="evidence" value="ECO:0007669"/>
    <property type="project" value="InterPro"/>
</dbReference>
<evidence type="ECO:0000256" key="5">
    <source>
        <dbReference type="ARBA" id="ARBA00022741"/>
    </source>
</evidence>
<sequence length="665" mass="78676">MNISWKWLSELIDLKNMKPQELASQLTLAGFEVENIIVNSTKDNILHINTSANRLDTLNLIGITREISAIIKHPIRRINNQKHLNIKHEKIIIDDSKSCYYNYLHGYLTNITIGDSPTWLQYKLECYGIKSQNNITDIINLIEIKWGLSLKILDKDKINYKNSIQNTKNSKQNNIIFESDFKRSAYIDKYTKSIILCARISTNSYDKSKEIFQLPRHISNNSISTTKQKKSCDLLHAYSETILLISYICGGKVKEIRYLTNPTIKYKPFYIKKSYINNILGFTLKTTINMPEMRQEIPDKEITEILNYLNCQVEDQVNNWKVEIPSYRSQDLIRVVDLIGEIGRIYGFDKCIDKTPYYCKTGIKNNEYLKINQIKEILRSIGLTETIHYSLVKREINHLRLYNPLIEDYKYLRDNIINNLIEANYNNIKQDNEPIEAFELGKVFKKFHKTYSESINIAGIMGGKEYYRSEWSQKPAVLTWFQAKGDLEELFERLQIYIRWNKPFQDYDLYHRIKHIFHPNRLAVLYKDKQPIGLFGQLDLRICKKFNIPEYTYGFELELYHLISTKNKYDYYFKSYSKYPYIMRDITLSTTNHVEVQTLLYKINNKLDPLVESITIFDSYTIRKKSETIHHLGFRLKYRSKINTLTNAMVENLNKKIEHTIKKYL</sequence>
<dbReference type="GO" id="GO:0003723">
    <property type="term" value="F:RNA binding"/>
    <property type="evidence" value="ECO:0007669"/>
    <property type="project" value="InterPro"/>
</dbReference>
<dbReference type="Gene3D" id="3.30.930.10">
    <property type="entry name" value="Bira Bifunctional Protein, Domain 2"/>
    <property type="match status" value="1"/>
</dbReference>
<dbReference type="InterPro" id="IPR045864">
    <property type="entry name" value="aa-tRNA-synth_II/BPL/LPL"/>
</dbReference>
<dbReference type="SMART" id="SM00896">
    <property type="entry name" value="FDX-ACB"/>
    <property type="match status" value="1"/>
</dbReference>
<evidence type="ECO:0000259" key="10">
    <source>
        <dbReference type="PROSITE" id="PS51447"/>
    </source>
</evidence>
<evidence type="ECO:0000256" key="3">
    <source>
        <dbReference type="ARBA" id="ARBA00022598"/>
    </source>
</evidence>
<dbReference type="GO" id="GO:0004826">
    <property type="term" value="F:phenylalanine-tRNA ligase activity"/>
    <property type="evidence" value="ECO:0007669"/>
    <property type="project" value="UniProtKB-EC"/>
</dbReference>
<dbReference type="GO" id="GO:0000287">
    <property type="term" value="F:magnesium ion binding"/>
    <property type="evidence" value="ECO:0007669"/>
    <property type="project" value="InterPro"/>
</dbReference>
<evidence type="ECO:0000256" key="8">
    <source>
        <dbReference type="ARBA" id="ARBA00022917"/>
    </source>
</evidence>
<dbReference type="InterPro" id="IPR009061">
    <property type="entry name" value="DNA-bd_dom_put_sf"/>
</dbReference>
<name>A0A3G1I8Y5_9FLOR</name>
<evidence type="ECO:0000256" key="6">
    <source>
        <dbReference type="ARBA" id="ARBA00022840"/>
    </source>
</evidence>
<dbReference type="SUPFAM" id="SSF55681">
    <property type="entry name" value="Class II aaRS and biotin synthetases"/>
    <property type="match status" value="1"/>
</dbReference>
<dbReference type="Gene3D" id="3.30.70.380">
    <property type="entry name" value="Ferrodoxin-fold anticodon-binding domain"/>
    <property type="match status" value="1"/>
</dbReference>
<geneLocation type="chloroplast" evidence="12"/>
<dbReference type="GeneID" id="33350717"/>
<dbReference type="Pfam" id="PF17759">
    <property type="entry name" value="tRNA_synthFbeta"/>
    <property type="match status" value="1"/>
</dbReference>
<dbReference type="Pfam" id="PF03147">
    <property type="entry name" value="FDX-ACB"/>
    <property type="match status" value="1"/>
</dbReference>
<accession>A0A3G1I8Y5</accession>
<dbReference type="GO" id="GO:0009328">
    <property type="term" value="C:phenylalanine-tRNA ligase complex"/>
    <property type="evidence" value="ECO:0007669"/>
    <property type="project" value="TreeGrafter"/>
</dbReference>
<reference evidence="12" key="1">
    <citation type="journal article" date="2017" name="Sci. Rep.">
        <title>Origin and evolutionary history of freshwater Rhodophyta: further insights based on phylogenomic evidence.</title>
        <authorList>
            <person name="Nan F."/>
            <person name="Feng J."/>
            <person name="Lv J."/>
            <person name="Liu Q."/>
            <person name="Fang K."/>
            <person name="Gong C."/>
            <person name="Xie S."/>
        </authorList>
    </citation>
    <scope>NUCLEOTIDE SEQUENCE</scope>
</reference>
<evidence type="ECO:0000256" key="1">
    <source>
        <dbReference type="ARBA" id="ARBA00001946"/>
    </source>
</evidence>
<dbReference type="PROSITE" id="PS51447">
    <property type="entry name" value="FDX_ACB"/>
    <property type="match status" value="1"/>
</dbReference>
<dbReference type="PANTHER" id="PTHR10947">
    <property type="entry name" value="PHENYLALANYL-TRNA SYNTHETASE BETA CHAIN AND LEUCINE-RICH REPEAT-CONTAINING PROTEIN 47"/>
    <property type="match status" value="1"/>
</dbReference>
<dbReference type="Gene3D" id="3.50.40.10">
    <property type="entry name" value="Phenylalanyl-trna Synthetase, Chain B, domain 3"/>
    <property type="match status" value="1"/>
</dbReference>
<keyword evidence="12" id="KW-0150">Chloroplast</keyword>
<dbReference type="SMART" id="SM00874">
    <property type="entry name" value="B5"/>
    <property type="match status" value="1"/>
</dbReference>
<dbReference type="EMBL" id="KY033529">
    <property type="protein sequence ID" value="ART65404.1"/>
    <property type="molecule type" value="Genomic_DNA"/>
</dbReference>
<dbReference type="Gene3D" id="3.30.56.10">
    <property type="match status" value="2"/>
</dbReference>
<dbReference type="InterPro" id="IPR036690">
    <property type="entry name" value="Fdx_antiC-bd_sf"/>
</dbReference>
<dbReference type="Pfam" id="PF03483">
    <property type="entry name" value="B3_4"/>
    <property type="match status" value="1"/>
</dbReference>
<dbReference type="InterPro" id="IPR045060">
    <property type="entry name" value="Phe-tRNA-ligase_IIc_bsu"/>
</dbReference>
<evidence type="ECO:0000256" key="7">
    <source>
        <dbReference type="ARBA" id="ARBA00022842"/>
    </source>
</evidence>
<evidence type="ECO:0000259" key="11">
    <source>
        <dbReference type="PROSITE" id="PS51483"/>
    </source>
</evidence>
<evidence type="ECO:0000256" key="2">
    <source>
        <dbReference type="ARBA" id="ARBA00012814"/>
    </source>
</evidence>
<dbReference type="SUPFAM" id="SSF56037">
    <property type="entry name" value="PheT/TilS domain"/>
    <property type="match status" value="1"/>
</dbReference>
<feature type="domain" description="B5" evidence="11">
    <location>
        <begin position="264"/>
        <end position="353"/>
    </location>
</feature>
<proteinExistence type="predicted"/>
<organism evidence="12">
    <name type="scientific">Sheathia arcuata</name>
    <dbReference type="NCBI Taxonomy" id="340433"/>
    <lineage>
        <taxon>Eukaryota</taxon>
        <taxon>Rhodophyta</taxon>
        <taxon>Florideophyceae</taxon>
        <taxon>Nemaliophycidae</taxon>
        <taxon>Batrachospermales</taxon>
        <taxon>Batrachospermaceae</taxon>
        <taxon>Sheathia</taxon>
    </lineage>
</organism>
<keyword evidence="4" id="KW-0479">Metal-binding</keyword>
<protein>
    <recommendedName>
        <fullName evidence="2">phenylalanine--tRNA ligase</fullName>
        <ecNumber evidence="2">6.1.1.20</ecNumber>
    </recommendedName>
</protein>
<evidence type="ECO:0000256" key="9">
    <source>
        <dbReference type="ARBA" id="ARBA00023146"/>
    </source>
</evidence>
<gene>
    <name evidence="12" type="primary">syfB</name>
</gene>
<dbReference type="InterPro" id="IPR005146">
    <property type="entry name" value="B3/B4_tRNA-bd"/>
</dbReference>
<evidence type="ECO:0000256" key="4">
    <source>
        <dbReference type="ARBA" id="ARBA00022723"/>
    </source>
</evidence>
<dbReference type="InterPro" id="IPR020825">
    <property type="entry name" value="Phe-tRNA_synthase-like_B3/B4"/>
</dbReference>
<evidence type="ECO:0000313" key="12">
    <source>
        <dbReference type="EMBL" id="ART65404.1"/>
    </source>
</evidence>
<dbReference type="PANTHER" id="PTHR10947:SF0">
    <property type="entry name" value="PHENYLALANINE--TRNA LIGASE BETA SUBUNIT"/>
    <property type="match status" value="1"/>
</dbReference>
<keyword evidence="12" id="KW-0934">Plastid</keyword>
<keyword evidence="5" id="KW-0547">Nucleotide-binding</keyword>
<dbReference type="InterPro" id="IPR005121">
    <property type="entry name" value="Fdx_antiC-bd"/>
</dbReference>
<dbReference type="EC" id="6.1.1.20" evidence="2"/>
<dbReference type="SUPFAM" id="SSF54991">
    <property type="entry name" value="Anticodon-binding domain of PheRS"/>
    <property type="match status" value="1"/>
</dbReference>
<dbReference type="InterPro" id="IPR005147">
    <property type="entry name" value="tRNA_synthase_B5-dom"/>
</dbReference>
<comment type="cofactor">
    <cofactor evidence="1">
        <name>Mg(2+)</name>
        <dbReference type="ChEBI" id="CHEBI:18420"/>
    </cofactor>
</comment>